<dbReference type="InterPro" id="IPR012337">
    <property type="entry name" value="RNaseH-like_sf"/>
</dbReference>
<dbReference type="PANTHER" id="PTHR47515">
    <property type="entry name" value="LOW CALCIUM RESPONSE LOCUS PROTEIN T"/>
    <property type="match status" value="1"/>
</dbReference>
<comment type="caution">
    <text evidence="3">The sequence shown here is derived from an EMBL/GenBank/DDBJ whole genome shotgun (WGS) entry which is preliminary data.</text>
</comment>
<dbReference type="Gene3D" id="3.30.420.10">
    <property type="entry name" value="Ribonuclease H-like superfamily/Ribonuclease H"/>
    <property type="match status" value="1"/>
</dbReference>
<feature type="domain" description="Integrase catalytic" evidence="2">
    <location>
        <begin position="116"/>
        <end position="277"/>
    </location>
</feature>
<name>A0ABP9PQG6_9BACT</name>
<feature type="region of interest" description="Disordered" evidence="1">
    <location>
        <begin position="289"/>
        <end position="320"/>
    </location>
</feature>
<accession>A0ABP9PQG6</accession>
<keyword evidence="4" id="KW-1185">Reference proteome</keyword>
<dbReference type="Proteomes" id="UP001499852">
    <property type="component" value="Unassembled WGS sequence"/>
</dbReference>
<protein>
    <recommendedName>
        <fullName evidence="2">Integrase catalytic domain-containing protein</fullName>
    </recommendedName>
</protein>
<dbReference type="InterPro" id="IPR048020">
    <property type="entry name" value="Transpos_IS3"/>
</dbReference>
<evidence type="ECO:0000313" key="4">
    <source>
        <dbReference type="Proteomes" id="UP001499852"/>
    </source>
</evidence>
<sequence>MVGPAHKREAVVHLEDKFQVSQRRACKSLAQPRSTQRYVCRQSGKDTVLAGELRQFSTKHPRAGYRMAHKHLRREGGKANLKRVQRLWRQEGLRVPRKQHKRRRLGSTEAGSQRQRATRINEVWCYDFVFDQTEDGKRLKWLPICDEFTRESIALEVERRMEATDVVRVLEAAVMARGCAPKYIRSDNGPEFVARAVREWIEAKGFETLYIKPGSPWQNAYSESFNSRMRDELLNVESFGSLLEAKVLGKAWRENYNQQRLHSSLGYLPPAEFAQQCLAASCTTLRQPQGIAGPRNEDKNAVSNQNPNPETKPPAHPGLS</sequence>
<dbReference type="InterPro" id="IPR001584">
    <property type="entry name" value="Integrase_cat-core"/>
</dbReference>
<dbReference type="SUPFAM" id="SSF53098">
    <property type="entry name" value="Ribonuclease H-like"/>
    <property type="match status" value="1"/>
</dbReference>
<dbReference type="NCBIfam" id="NF033516">
    <property type="entry name" value="transpos_IS3"/>
    <property type="match status" value="1"/>
</dbReference>
<dbReference type="PROSITE" id="PS50994">
    <property type="entry name" value="INTEGRASE"/>
    <property type="match status" value="1"/>
</dbReference>
<dbReference type="InterPro" id="IPR036397">
    <property type="entry name" value="RNaseH_sf"/>
</dbReference>
<dbReference type="EMBL" id="BAABIA010000027">
    <property type="protein sequence ID" value="GAA5150465.1"/>
    <property type="molecule type" value="Genomic_DNA"/>
</dbReference>
<evidence type="ECO:0000256" key="1">
    <source>
        <dbReference type="SAM" id="MobiDB-lite"/>
    </source>
</evidence>
<gene>
    <name evidence="3" type="ORF">GCM10023213_49140</name>
</gene>
<dbReference type="Pfam" id="PF13683">
    <property type="entry name" value="rve_3"/>
    <property type="match status" value="1"/>
</dbReference>
<dbReference type="InterPro" id="IPR025948">
    <property type="entry name" value="HTH-like_dom"/>
</dbReference>
<proteinExistence type="predicted"/>
<dbReference type="Pfam" id="PF13276">
    <property type="entry name" value="HTH_21"/>
    <property type="match status" value="1"/>
</dbReference>
<evidence type="ECO:0000313" key="3">
    <source>
        <dbReference type="EMBL" id="GAA5150465.1"/>
    </source>
</evidence>
<organism evidence="3 4">
    <name type="scientific">Prosthecobacter algae</name>
    <dbReference type="NCBI Taxonomy" id="1144682"/>
    <lineage>
        <taxon>Bacteria</taxon>
        <taxon>Pseudomonadati</taxon>
        <taxon>Verrucomicrobiota</taxon>
        <taxon>Verrucomicrobiia</taxon>
        <taxon>Verrucomicrobiales</taxon>
        <taxon>Verrucomicrobiaceae</taxon>
        <taxon>Prosthecobacter</taxon>
    </lineage>
</organism>
<feature type="compositionally biased region" description="Pro residues" evidence="1">
    <location>
        <begin position="310"/>
        <end position="320"/>
    </location>
</feature>
<reference evidence="4" key="1">
    <citation type="journal article" date="2019" name="Int. J. Syst. Evol. Microbiol.">
        <title>The Global Catalogue of Microorganisms (GCM) 10K type strain sequencing project: providing services to taxonomists for standard genome sequencing and annotation.</title>
        <authorList>
            <consortium name="The Broad Institute Genomics Platform"/>
            <consortium name="The Broad Institute Genome Sequencing Center for Infectious Disease"/>
            <person name="Wu L."/>
            <person name="Ma J."/>
        </authorList>
    </citation>
    <scope>NUCLEOTIDE SEQUENCE [LARGE SCALE GENOMIC DNA]</scope>
    <source>
        <strain evidence="4">JCM 18053</strain>
    </source>
</reference>
<dbReference type="PANTHER" id="PTHR47515:SF1">
    <property type="entry name" value="BLR2054 PROTEIN"/>
    <property type="match status" value="1"/>
</dbReference>
<evidence type="ECO:0000259" key="2">
    <source>
        <dbReference type="PROSITE" id="PS50994"/>
    </source>
</evidence>